<keyword evidence="1" id="KW-1133">Transmembrane helix</keyword>
<keyword evidence="1" id="KW-0812">Transmembrane</keyword>
<proteinExistence type="predicted"/>
<reference evidence="2" key="1">
    <citation type="submission" date="2024-05" db="EMBL/GenBank/DDBJ databases">
        <authorList>
            <person name="Badawy S."/>
            <person name="Skurnik M."/>
        </authorList>
    </citation>
    <scope>NUCLEOTIDE SEQUENCE</scope>
</reference>
<keyword evidence="1" id="KW-0472">Membrane</keyword>
<evidence type="ECO:0000256" key="1">
    <source>
        <dbReference type="SAM" id="Phobius"/>
    </source>
</evidence>
<sequence length="168" mass="19061">MSVEYWFLFICLGTLVLITLGLIFNTVISGSNYFKSFQLLMSAMQYSDEAEETTTLILNKLEANLLVAKISSCNTNIVFYASPVDLNGYEMSYQPAVAEIFIGSKYYAYGYIRKYYTEAKAELTKKRPSIKTLKRIIALEKKLRGDVTKNDSPTVVNTKKKNNVVELD</sequence>
<name>A0AAU7PH53_9CAUD</name>
<organism evidence="2">
    <name type="scientific">Escherichia phage fEgEco12</name>
    <dbReference type="NCBI Taxonomy" id="3158837"/>
    <lineage>
        <taxon>Viruses</taxon>
        <taxon>Duplodnaviria</taxon>
        <taxon>Heunggongvirae</taxon>
        <taxon>Uroviricota</taxon>
        <taxon>Caudoviricetes</taxon>
    </lineage>
</organism>
<feature type="transmembrane region" description="Helical" evidence="1">
    <location>
        <begin position="6"/>
        <end position="28"/>
    </location>
</feature>
<accession>A0AAU7PH53</accession>
<protein>
    <submittedName>
        <fullName evidence="2">Uncharacterized protein</fullName>
    </submittedName>
</protein>
<evidence type="ECO:0000313" key="2">
    <source>
        <dbReference type="EMBL" id="XBS49553.1"/>
    </source>
</evidence>
<dbReference type="EMBL" id="PP777464">
    <property type="protein sequence ID" value="XBS49553.1"/>
    <property type="molecule type" value="Genomic_DNA"/>
</dbReference>